<sequence length="193" mass="21958">MEKNRAESVSEDEVVVFQYENWKNRLNFRREQARQSKSGNEYTDAATEEIVASPNYGVMDLVMSAYEERHRAQRPISVNDHERLQALAQKLRAVSEHQDGWYNCEFWEDSVSRGRRKRILIMESALVIGSIIEDIVTEAAFSSNSKLPGMTNVSFSSQPSGSQTPSLDTTNDVEDLVEEVSDLPNFIYNLSLS</sequence>
<evidence type="ECO:0000313" key="1">
    <source>
        <dbReference type="EMBL" id="PXF46581.1"/>
    </source>
</evidence>
<dbReference type="Proteomes" id="UP000247409">
    <property type="component" value="Unassembled WGS sequence"/>
</dbReference>
<protein>
    <submittedName>
        <fullName evidence="1">Uncharacterized protein</fullName>
    </submittedName>
</protein>
<gene>
    <name evidence="1" type="ORF">BWQ96_03570</name>
</gene>
<dbReference type="EMBL" id="NBIV01000035">
    <property type="protein sequence ID" value="PXF46581.1"/>
    <property type="molecule type" value="Genomic_DNA"/>
</dbReference>
<accession>A0A2V3IWT8</accession>
<comment type="caution">
    <text evidence="1">The sequence shown here is derived from an EMBL/GenBank/DDBJ whole genome shotgun (WGS) entry which is preliminary data.</text>
</comment>
<evidence type="ECO:0000313" key="2">
    <source>
        <dbReference type="Proteomes" id="UP000247409"/>
    </source>
</evidence>
<name>A0A2V3IWT8_9FLOR</name>
<organism evidence="1 2">
    <name type="scientific">Gracilariopsis chorda</name>
    <dbReference type="NCBI Taxonomy" id="448386"/>
    <lineage>
        <taxon>Eukaryota</taxon>
        <taxon>Rhodophyta</taxon>
        <taxon>Florideophyceae</taxon>
        <taxon>Rhodymeniophycidae</taxon>
        <taxon>Gracilariales</taxon>
        <taxon>Gracilariaceae</taxon>
        <taxon>Gracilariopsis</taxon>
    </lineage>
</organism>
<reference evidence="1 2" key="1">
    <citation type="journal article" date="2018" name="Mol. Biol. Evol.">
        <title>Analysis of the draft genome of the red seaweed Gracilariopsis chorda provides insights into genome size evolution in Rhodophyta.</title>
        <authorList>
            <person name="Lee J."/>
            <person name="Yang E.C."/>
            <person name="Graf L."/>
            <person name="Yang J.H."/>
            <person name="Qiu H."/>
            <person name="Zel Zion U."/>
            <person name="Chan C.X."/>
            <person name="Stephens T.G."/>
            <person name="Weber A.P.M."/>
            <person name="Boo G.H."/>
            <person name="Boo S.M."/>
            <person name="Kim K.M."/>
            <person name="Shin Y."/>
            <person name="Jung M."/>
            <person name="Lee S.J."/>
            <person name="Yim H.S."/>
            <person name="Lee J.H."/>
            <person name="Bhattacharya D."/>
            <person name="Yoon H.S."/>
        </authorList>
    </citation>
    <scope>NUCLEOTIDE SEQUENCE [LARGE SCALE GENOMIC DNA]</scope>
    <source>
        <strain evidence="1 2">SKKU-2015</strain>
        <tissue evidence="1">Whole body</tissue>
    </source>
</reference>
<keyword evidence="2" id="KW-1185">Reference proteome</keyword>
<dbReference type="AlphaFoldDB" id="A0A2V3IWT8"/>
<proteinExistence type="predicted"/>